<dbReference type="Proteomes" id="UP000244855">
    <property type="component" value="Unassembled WGS sequence"/>
</dbReference>
<dbReference type="AlphaFoldDB" id="A0A2V1D2V0"/>
<organism evidence="2 3">
    <name type="scientific">Periconia macrospinosa</name>
    <dbReference type="NCBI Taxonomy" id="97972"/>
    <lineage>
        <taxon>Eukaryota</taxon>
        <taxon>Fungi</taxon>
        <taxon>Dikarya</taxon>
        <taxon>Ascomycota</taxon>
        <taxon>Pezizomycotina</taxon>
        <taxon>Dothideomycetes</taxon>
        <taxon>Pleosporomycetidae</taxon>
        <taxon>Pleosporales</taxon>
        <taxon>Massarineae</taxon>
        <taxon>Periconiaceae</taxon>
        <taxon>Periconia</taxon>
    </lineage>
</organism>
<evidence type="ECO:0000256" key="1">
    <source>
        <dbReference type="SAM" id="Phobius"/>
    </source>
</evidence>
<keyword evidence="1" id="KW-0472">Membrane</keyword>
<dbReference type="OrthoDB" id="5292533at2759"/>
<gene>
    <name evidence="2" type="ORF">DM02DRAFT_733756</name>
</gene>
<dbReference type="EMBL" id="KZ805693">
    <property type="protein sequence ID" value="PVH92342.1"/>
    <property type="molecule type" value="Genomic_DNA"/>
</dbReference>
<reference evidence="2 3" key="1">
    <citation type="journal article" date="2018" name="Sci. Rep.">
        <title>Comparative genomics provides insights into the lifestyle and reveals functional heterogeneity of dark septate endophytic fungi.</title>
        <authorList>
            <person name="Knapp D.G."/>
            <person name="Nemeth J.B."/>
            <person name="Barry K."/>
            <person name="Hainaut M."/>
            <person name="Henrissat B."/>
            <person name="Johnson J."/>
            <person name="Kuo A."/>
            <person name="Lim J.H.P."/>
            <person name="Lipzen A."/>
            <person name="Nolan M."/>
            <person name="Ohm R.A."/>
            <person name="Tamas L."/>
            <person name="Grigoriev I.V."/>
            <person name="Spatafora J.W."/>
            <person name="Nagy L.G."/>
            <person name="Kovacs G.M."/>
        </authorList>
    </citation>
    <scope>NUCLEOTIDE SEQUENCE [LARGE SCALE GENOMIC DNA]</scope>
    <source>
        <strain evidence="2 3">DSE2036</strain>
    </source>
</reference>
<evidence type="ECO:0000313" key="3">
    <source>
        <dbReference type="Proteomes" id="UP000244855"/>
    </source>
</evidence>
<sequence>MGEIRWDAMAAFVALIGLPLMLSGGAAWLMSRITSRFMRWLWPQGSTCERLQWSDIPNGPLRENDPKPTRYHSCDQYKTPYFKHDDRRCLNSTLGMVFQKAWTSPQQRDRRVFKPYQLDPRKIYVRIDEKVLRAYVLMSREDSGGYQNESHKVVQFKEIDGVLTAHLTAARAQLHYRTKQEIEMILQGYPPFYLATIHVSDTVQAKSPISSYDDVTRAGWIVAIGLDSHRTPPLKTHNMGIGCDLPEGWKHRKSCAWITTTMVYSVKRFGEALENLQVSFPNDERIKCANEIFSDLTTGKYNISNTRPQDQLYRYPALLTTDYYETREYRLELGKDQWELAMCAFNRLEPLTHEGKELFRNFMVPILQAAIVGLLHVFLYEHYRNRPQMAWKLPTFSEIQGRKHIYLTSCESVEDD</sequence>
<keyword evidence="1" id="KW-1133">Transmembrane helix</keyword>
<keyword evidence="3" id="KW-1185">Reference proteome</keyword>
<feature type="transmembrane region" description="Helical" evidence="1">
    <location>
        <begin position="6"/>
        <end position="29"/>
    </location>
</feature>
<protein>
    <submittedName>
        <fullName evidence="2">Uncharacterized protein</fullName>
    </submittedName>
</protein>
<name>A0A2V1D2V0_9PLEO</name>
<feature type="transmembrane region" description="Helical" evidence="1">
    <location>
        <begin position="362"/>
        <end position="380"/>
    </location>
</feature>
<proteinExistence type="predicted"/>
<keyword evidence="1" id="KW-0812">Transmembrane</keyword>
<accession>A0A2V1D2V0</accession>
<evidence type="ECO:0000313" key="2">
    <source>
        <dbReference type="EMBL" id="PVH92342.1"/>
    </source>
</evidence>